<evidence type="ECO:0000259" key="3">
    <source>
        <dbReference type="PROSITE" id="PS51766"/>
    </source>
</evidence>
<dbReference type="InterPro" id="IPR016134">
    <property type="entry name" value="Dockerin_dom"/>
</dbReference>
<evidence type="ECO:0000313" key="4">
    <source>
        <dbReference type="EMBL" id="SFC59959.1"/>
    </source>
</evidence>
<dbReference type="Pfam" id="PF00404">
    <property type="entry name" value="Dockerin_1"/>
    <property type="match status" value="1"/>
</dbReference>
<dbReference type="PROSITE" id="PS00018">
    <property type="entry name" value="EF_HAND_1"/>
    <property type="match status" value="1"/>
</dbReference>
<dbReference type="InterPro" id="IPR002105">
    <property type="entry name" value="Dockerin_1_rpt"/>
</dbReference>
<dbReference type="PROSITE" id="PS51766">
    <property type="entry name" value="DOCKERIN"/>
    <property type="match status" value="1"/>
</dbReference>
<dbReference type="CDD" id="cd14256">
    <property type="entry name" value="Dockerin_I"/>
    <property type="match status" value="1"/>
</dbReference>
<feature type="domain" description="Dockerin" evidence="3">
    <location>
        <begin position="1269"/>
        <end position="1336"/>
    </location>
</feature>
<evidence type="ECO:0000256" key="2">
    <source>
        <dbReference type="SAM" id="SignalP"/>
    </source>
</evidence>
<feature type="signal peptide" evidence="2">
    <location>
        <begin position="1"/>
        <end position="26"/>
    </location>
</feature>
<evidence type="ECO:0000256" key="1">
    <source>
        <dbReference type="SAM" id="MobiDB-lite"/>
    </source>
</evidence>
<dbReference type="PROSITE" id="PS51257">
    <property type="entry name" value="PROKAR_LIPOPROTEIN"/>
    <property type="match status" value="1"/>
</dbReference>
<dbReference type="SUPFAM" id="SSF50985">
    <property type="entry name" value="RCC1/BLIP-II"/>
    <property type="match status" value="1"/>
</dbReference>
<organism evidence="4 5">
    <name type="scientific">Ruminococcus albus</name>
    <dbReference type="NCBI Taxonomy" id="1264"/>
    <lineage>
        <taxon>Bacteria</taxon>
        <taxon>Bacillati</taxon>
        <taxon>Bacillota</taxon>
        <taxon>Clostridia</taxon>
        <taxon>Eubacteriales</taxon>
        <taxon>Oscillospiraceae</taxon>
        <taxon>Ruminococcus</taxon>
    </lineage>
</organism>
<dbReference type="Gene3D" id="2.130.10.30">
    <property type="entry name" value="Regulator of chromosome condensation 1/beta-lactamase-inhibitor protein II"/>
    <property type="match status" value="1"/>
</dbReference>
<dbReference type="Gene3D" id="1.10.1330.10">
    <property type="entry name" value="Dockerin domain"/>
    <property type="match status" value="1"/>
</dbReference>
<feature type="compositionally biased region" description="Basic and acidic residues" evidence="1">
    <location>
        <begin position="707"/>
        <end position="726"/>
    </location>
</feature>
<feature type="region of interest" description="Disordered" evidence="1">
    <location>
        <begin position="700"/>
        <end position="729"/>
    </location>
</feature>
<dbReference type="EMBL" id="FOKQ01000016">
    <property type="protein sequence ID" value="SFC59959.1"/>
    <property type="molecule type" value="Genomic_DNA"/>
</dbReference>
<dbReference type="GO" id="GO:0004553">
    <property type="term" value="F:hydrolase activity, hydrolyzing O-glycosyl compounds"/>
    <property type="evidence" value="ECO:0007669"/>
    <property type="project" value="InterPro"/>
</dbReference>
<dbReference type="InterPro" id="IPR018247">
    <property type="entry name" value="EF_Hand_1_Ca_BS"/>
</dbReference>
<dbReference type="InterPro" id="IPR009091">
    <property type="entry name" value="RCC1/BLIP-II"/>
</dbReference>
<name>A0A1I1KGK9_RUMAL</name>
<proteinExistence type="predicted"/>
<dbReference type="Proteomes" id="UP000182192">
    <property type="component" value="Unassembled WGS sequence"/>
</dbReference>
<dbReference type="OrthoDB" id="1814465at2"/>
<dbReference type="SUPFAM" id="SSF63446">
    <property type="entry name" value="Type I dockerin domain"/>
    <property type="match status" value="1"/>
</dbReference>
<accession>A0A1I1KGK9</accession>
<keyword evidence="2" id="KW-0732">Signal</keyword>
<protein>
    <recommendedName>
        <fullName evidence="3">Dockerin domain-containing protein</fullName>
    </recommendedName>
</protein>
<evidence type="ECO:0000313" key="5">
    <source>
        <dbReference type="Proteomes" id="UP000182192"/>
    </source>
</evidence>
<sequence>MVKRFISALTGFTLAFSMLGCVPVYAEDTETNNNLANPQVVSDDLTIESGNSLGDILADELASSADDENENSNYTTLSASVSGKTTTVEYHAETDCTMIVGIYDDTGAEMLGKGVLEVPFGMNTAQIDINIDTMPQYFLLKVFMVDTVTYRPLSEAYVNKMYTEGMQNFLALTTDDFDEDKVLNLDEDKTNNFLVYNNDVILLDDEDGELTVKENSANSEKTYIFKNASDRVKSLKAGDVISVGEIEDIVIVKIGDISVEGDTVTISQSHAELEDVFRMVKINQNFDLDDAEFDDSTLPDFVTHETEETESDIETDDQELNGVIERSETTFKKGLEIINYNIFLDGNTKEIDGEKCSISGTANMKGNIGAGFDISLVIYHFSEDPDYPGTNADYSEIKAEIYLKSSLTVNIKGSASFNLGSFTVATFGGVVSLKLEPVIGFEADLSAKLEFCAWSLAGVRAYEGTTQTFDIPYKKEISFQIDGSISISIDPCPKIAILNGIDSDSFALKLHVKVSLGIETEYFQHLAGDVSSVHACKKCIDGKYTIKYNIGIETRLFGEKNKFLSGEFLSGKKVLIDFYYSFDTGDGGPGRCPRLAYAVDFKISDEDATLTIKKRHFDYNKGDYVFEPVYDLTKDDNVELKDLKKTSKIKYISKYLTSISPYSYAAFITDSEGTEYEPYIFGVENHTTLVNIELSKLRKKNKGTSTKPKEDDPPKDDQPTDPKEDDSVPEYLSVVRTKNTLNYKKGNGMKLVEGVSAGGCMGFIDASGTLFIWGILTSGTNYEYYSIPNVKEAKILYTTIAILTKDDNLYFWGLNKYERPTLIAENVKDFCLGSSYTNSDNTVINRYTYVTNNGDLYVHDEKGTIIKLRNVRSISYSFSNNIGACITEKNELYMWGYLASIPNSGYDSGYNDITKIADDVKNVEFGIICVYYITNNGDLHTLGVYNDYYSYEDYDYSDQIRMTGIKEVSTSSITLNALILADNGDLYKVGDNTDMRDLKDMYPDMKGYGISDSGLIIYLNNGSSIGITPKDHSDYYYYPPVKVAGNIKTVTNLGCCSMCIDNNNEIYIWGHNITRDSDPERCGIYDRKGFLWEKNPSTPVKLDDVYANLASLETYTQNTNADISEKTDPFADLLPDCIYNVYGFVSDEHNLTNDDLVYIDQFKTDADGILPFDTANVANGDKLFWLAVPMTRTSIESAEVEIEDLVYNGEEQQVIPKVTLNGNVLTAGQDYYLSGDYLVTDAGEYTITIYGTNLYCGKVSVTFTVSEGSKIVLGDVNGDSKINITDITLVAAHVKGKRILSAEKQKAADVNKDGKINITDITKIAAHVKGKKLLTA</sequence>
<dbReference type="RefSeq" id="WP_143098708.1">
    <property type="nucleotide sequence ID" value="NZ_FOKQ01000016.1"/>
</dbReference>
<feature type="chain" id="PRO_5010180230" description="Dockerin domain-containing protein" evidence="2">
    <location>
        <begin position="27"/>
        <end position="1336"/>
    </location>
</feature>
<reference evidence="4 5" key="1">
    <citation type="submission" date="2016-10" db="EMBL/GenBank/DDBJ databases">
        <authorList>
            <person name="de Groot N.N."/>
        </authorList>
    </citation>
    <scope>NUCLEOTIDE SEQUENCE [LARGE SCALE GENOMIC DNA]</scope>
    <source>
        <strain evidence="4 5">AR67</strain>
    </source>
</reference>
<dbReference type="InterPro" id="IPR036439">
    <property type="entry name" value="Dockerin_dom_sf"/>
</dbReference>
<gene>
    <name evidence="4" type="ORF">SAMN02910406_02008</name>
</gene>
<dbReference type="GO" id="GO:0000272">
    <property type="term" value="P:polysaccharide catabolic process"/>
    <property type="evidence" value="ECO:0007669"/>
    <property type="project" value="InterPro"/>
</dbReference>